<dbReference type="Pfam" id="PF04055">
    <property type="entry name" value="Radical_SAM"/>
    <property type="match status" value="1"/>
</dbReference>
<keyword evidence="5" id="KW-0408">Iron</keyword>
<evidence type="ECO:0000256" key="5">
    <source>
        <dbReference type="ARBA" id="ARBA00023004"/>
    </source>
</evidence>
<dbReference type="UniPathway" id="UPA00782"/>
<reference evidence="7 8" key="1">
    <citation type="journal article" date="2017" name="BMC Genomics">
        <title>Comparative and functional genomics of the Lactococcus lactis taxon; insights into evolution and niche adaptation.</title>
        <authorList>
            <person name="Kelleher P."/>
            <person name="Bottacini F."/>
            <person name="Mahony J."/>
            <person name="Kilcawley K.N."/>
            <person name="van Sinderen D."/>
        </authorList>
    </citation>
    <scope>NUCLEOTIDE SEQUENCE [LARGE SCALE GENOMIC DNA]</scope>
    <source>
        <strain evidence="7 8">275</strain>
    </source>
</reference>
<dbReference type="GO" id="GO:0051539">
    <property type="term" value="F:4 iron, 4 sulfur cluster binding"/>
    <property type="evidence" value="ECO:0007669"/>
    <property type="project" value="UniProtKB-KW"/>
</dbReference>
<comment type="cofactor">
    <cofactor evidence="1">
        <name>[4Fe-4S] cluster</name>
        <dbReference type="ChEBI" id="CHEBI:49883"/>
    </cofactor>
</comment>
<name>A0A1V0NCN5_LACLL</name>
<keyword evidence="2" id="KW-0004">4Fe-4S</keyword>
<dbReference type="SFLD" id="SFLDS00029">
    <property type="entry name" value="Radical_SAM"/>
    <property type="match status" value="1"/>
</dbReference>
<sequence>MTLFNNYIEQIESSDNTILYNFYNGVSIKYPHSLFKNIKEFSNNREIYDLLSSEQFLSDNFCLEIVDRTLQLILLVHEDCNFRCTYCYEKFEKGAMSKEIAESIIRFIEKDVTENREKYDKIQLFWFGGEPLLNLKIIEFLSNKILQIAEENDLEYSSDITTNGYLLNSRVFQRLVSLKINSFQITIDGTQEYHDKQRVLKNGQGTYTRIIKNLIDIKKDIPEDTFVILRTNVGKDNYEMMDENILNLISLFGDTENILLSFHNIGNWGEKEVETIERDVRLELTEKVVELGGHAVPFVWSMIPDNICYAAKENHYVIGSTGLVYKCTVALYDQRNILGRLGRNGQLLIDRQKERLWTKIALDEECHSCSLLPSCMNNRCPLKRMDSKQSHYCLPTKNQVRDMILMLEKQYEIGLE</sequence>
<dbReference type="NCBIfam" id="TIGR04085">
    <property type="entry name" value="rSAM_more_4Fe4S"/>
    <property type="match status" value="1"/>
</dbReference>
<dbReference type="Proteomes" id="UP000192085">
    <property type="component" value="Chromosome"/>
</dbReference>
<dbReference type="InterPro" id="IPR013785">
    <property type="entry name" value="Aldolase_TIM"/>
</dbReference>
<keyword evidence="4" id="KW-0479">Metal-binding</keyword>
<evidence type="ECO:0000313" key="8">
    <source>
        <dbReference type="Proteomes" id="UP000192085"/>
    </source>
</evidence>
<accession>A0A1V0NCN5</accession>
<evidence type="ECO:0000256" key="3">
    <source>
        <dbReference type="ARBA" id="ARBA00022691"/>
    </source>
</evidence>
<dbReference type="AlphaFoldDB" id="A0A1V0NCN5"/>
<dbReference type="PANTHER" id="PTHR43787">
    <property type="entry name" value="FEMO COFACTOR BIOSYNTHESIS PROTEIN NIFB-RELATED"/>
    <property type="match status" value="1"/>
</dbReference>
<dbReference type="PANTHER" id="PTHR43787:SF3">
    <property type="entry name" value="ARYLSULFATASE REGULATORY PROTEIN"/>
    <property type="match status" value="1"/>
</dbReference>
<dbReference type="PROSITE" id="PS51918">
    <property type="entry name" value="RADICAL_SAM"/>
    <property type="match status" value="1"/>
</dbReference>
<dbReference type="InterPro" id="IPR058240">
    <property type="entry name" value="rSAM_sf"/>
</dbReference>
<evidence type="ECO:0000256" key="6">
    <source>
        <dbReference type="ARBA" id="ARBA00023014"/>
    </source>
</evidence>
<evidence type="ECO:0000256" key="4">
    <source>
        <dbReference type="ARBA" id="ARBA00022723"/>
    </source>
</evidence>
<proteinExistence type="predicted"/>
<dbReference type="SFLD" id="SFLDG01067">
    <property type="entry name" value="SPASM/twitch_domain_containing"/>
    <property type="match status" value="1"/>
</dbReference>
<dbReference type="SUPFAM" id="SSF102114">
    <property type="entry name" value="Radical SAM enzymes"/>
    <property type="match status" value="1"/>
</dbReference>
<dbReference type="InterPro" id="IPR023885">
    <property type="entry name" value="4Fe4S-binding_SPASM_dom"/>
</dbReference>
<protein>
    <submittedName>
        <fullName evidence="7">Anaerobic sulfatase-maturating enzyme</fullName>
    </submittedName>
</protein>
<organism evidence="7 8">
    <name type="scientific">Lactococcus lactis subsp. lactis</name>
    <name type="common">Streptococcus lactis</name>
    <dbReference type="NCBI Taxonomy" id="1360"/>
    <lineage>
        <taxon>Bacteria</taxon>
        <taxon>Bacillati</taxon>
        <taxon>Bacillota</taxon>
        <taxon>Bacilli</taxon>
        <taxon>Lactobacillales</taxon>
        <taxon>Streptococcaceae</taxon>
        <taxon>Lactococcus</taxon>
    </lineage>
</organism>
<dbReference type="GO" id="GO:0046872">
    <property type="term" value="F:metal ion binding"/>
    <property type="evidence" value="ECO:0007669"/>
    <property type="project" value="UniProtKB-KW"/>
</dbReference>
<evidence type="ECO:0000313" key="7">
    <source>
        <dbReference type="EMBL" id="ARD97697.1"/>
    </source>
</evidence>
<keyword evidence="3" id="KW-0949">S-adenosyl-L-methionine</keyword>
<gene>
    <name evidence="7" type="ORF">LL275_0059</name>
</gene>
<dbReference type="EMBL" id="CP015897">
    <property type="protein sequence ID" value="ARD97697.1"/>
    <property type="molecule type" value="Genomic_DNA"/>
</dbReference>
<dbReference type="InterPro" id="IPR007197">
    <property type="entry name" value="rSAM"/>
</dbReference>
<dbReference type="Gene3D" id="3.20.20.70">
    <property type="entry name" value="Aldolase class I"/>
    <property type="match status" value="1"/>
</dbReference>
<dbReference type="GO" id="GO:0003824">
    <property type="term" value="F:catalytic activity"/>
    <property type="evidence" value="ECO:0007669"/>
    <property type="project" value="InterPro"/>
</dbReference>
<evidence type="ECO:0000256" key="1">
    <source>
        <dbReference type="ARBA" id="ARBA00001966"/>
    </source>
</evidence>
<dbReference type="RefSeq" id="WP_003132219.1">
    <property type="nucleotide sequence ID" value="NZ_BJMA01000018.1"/>
</dbReference>
<dbReference type="CDD" id="cd01335">
    <property type="entry name" value="Radical_SAM"/>
    <property type="match status" value="1"/>
</dbReference>
<evidence type="ECO:0000256" key="2">
    <source>
        <dbReference type="ARBA" id="ARBA00022485"/>
    </source>
</evidence>
<keyword evidence="6" id="KW-0411">Iron-sulfur</keyword>